<reference evidence="1 2" key="1">
    <citation type="submission" date="2021-03" db="EMBL/GenBank/DDBJ databases">
        <authorList>
            <person name="King G.J."/>
            <person name="Bancroft I."/>
            <person name="Baten A."/>
            <person name="Bloomfield J."/>
            <person name="Borpatragohain P."/>
            <person name="He Z."/>
            <person name="Irish N."/>
            <person name="Irwin J."/>
            <person name="Liu K."/>
            <person name="Mauleon R.P."/>
            <person name="Moore J."/>
            <person name="Morris R."/>
            <person name="Ostergaard L."/>
            <person name="Wang B."/>
            <person name="Wells R."/>
        </authorList>
    </citation>
    <scope>NUCLEOTIDE SEQUENCE [LARGE SCALE GENOMIC DNA]</scope>
    <source>
        <strain evidence="1">R-o-18</strain>
        <tissue evidence="1">Leaf</tissue>
    </source>
</reference>
<keyword evidence="2" id="KW-1185">Reference proteome</keyword>
<gene>
    <name evidence="1" type="primary">A06g500610.1_BraROA</name>
    <name evidence="1" type="ORF">IGI04_021657</name>
</gene>
<dbReference type="Proteomes" id="UP000823674">
    <property type="component" value="Chromosome A06"/>
</dbReference>
<dbReference type="Gene3D" id="3.30.390.110">
    <property type="match status" value="1"/>
</dbReference>
<evidence type="ECO:0000313" key="1">
    <source>
        <dbReference type="EMBL" id="KAG5391694.1"/>
    </source>
</evidence>
<dbReference type="InterPro" id="IPR002672">
    <property type="entry name" value="Ribosomal_eL28"/>
</dbReference>
<evidence type="ECO:0000313" key="2">
    <source>
        <dbReference type="Proteomes" id="UP000823674"/>
    </source>
</evidence>
<feature type="non-terminal residue" evidence="1">
    <location>
        <position position="1"/>
    </location>
</feature>
<dbReference type="EMBL" id="JADBGQ010000006">
    <property type="protein sequence ID" value="KAG5391694.1"/>
    <property type="molecule type" value="Genomic_DNA"/>
</dbReference>
<organism evidence="1 2">
    <name type="scientific">Brassica rapa subsp. trilocularis</name>
    <dbReference type="NCBI Taxonomy" id="1813537"/>
    <lineage>
        <taxon>Eukaryota</taxon>
        <taxon>Viridiplantae</taxon>
        <taxon>Streptophyta</taxon>
        <taxon>Embryophyta</taxon>
        <taxon>Tracheophyta</taxon>
        <taxon>Spermatophyta</taxon>
        <taxon>Magnoliopsida</taxon>
        <taxon>eudicotyledons</taxon>
        <taxon>Gunneridae</taxon>
        <taxon>Pentapetalae</taxon>
        <taxon>rosids</taxon>
        <taxon>malvids</taxon>
        <taxon>Brassicales</taxon>
        <taxon>Brassicaceae</taxon>
        <taxon>Brassiceae</taxon>
        <taxon>Brassica</taxon>
    </lineage>
</organism>
<comment type="caution">
    <text evidence="1">The sequence shown here is derived from an EMBL/GenBank/DDBJ whole genome shotgun (WGS) entry which is preliminary data.</text>
</comment>
<dbReference type="PANTHER" id="PTHR10544">
    <property type="entry name" value="60S RIBOSOMAL PROTEIN L28"/>
    <property type="match status" value="1"/>
</dbReference>
<protein>
    <submittedName>
        <fullName evidence="1">Uncharacterized protein</fullName>
    </submittedName>
</protein>
<sequence length="226" mass="26638">NKKKTQTLCRVSFTKRSLRRLRHLHLRWSLFPHNRLCLRHLYRNSNLSPASSTIIHLHLFLTRQTRNRFRHSHIRLQLQQREQQPLQTQLLQALWKTVTTIQVADKEKGVVLETTKTKKQSKLKLYVNKSVLKEFPMMAKTVANQAQRDQKRPQSRQVWSQGEEAGLKIWPFTEHFTSEKPLFCDFSQIFVGYKDLSCTVQMILKFYGHMISLNKVGSDAMSICGY</sequence>
<name>A0ABQ7M244_BRACM</name>
<accession>A0ABQ7M244</accession>
<proteinExistence type="predicted"/>